<evidence type="ECO:0000256" key="2">
    <source>
        <dbReference type="ARBA" id="ARBA00022490"/>
    </source>
</evidence>
<dbReference type="Pfam" id="PF10509">
    <property type="entry name" value="GalKase_gal_bdg"/>
    <property type="match status" value="1"/>
</dbReference>
<evidence type="ECO:0000256" key="10">
    <source>
        <dbReference type="ARBA" id="ARBA00023277"/>
    </source>
</evidence>
<dbReference type="GO" id="GO:0005524">
    <property type="term" value="F:ATP binding"/>
    <property type="evidence" value="ECO:0007669"/>
    <property type="project" value="UniProtKB-UniRule"/>
</dbReference>
<evidence type="ECO:0000313" key="18">
    <source>
        <dbReference type="Proteomes" id="UP001154255"/>
    </source>
</evidence>
<dbReference type="Pfam" id="PF00288">
    <property type="entry name" value="GHMP_kinases_N"/>
    <property type="match status" value="1"/>
</dbReference>
<accession>A0A9W4TN34</accession>
<comment type="similarity">
    <text evidence="1 11">Belongs to the GHMP kinase family. GalK subfamily.</text>
</comment>
<dbReference type="Gene3D" id="3.30.230.10">
    <property type="match status" value="1"/>
</dbReference>
<dbReference type="PRINTS" id="PR00473">
    <property type="entry name" value="GALCTOKINASE"/>
</dbReference>
<comment type="caution">
    <text evidence="17">The sequence shown here is derived from an EMBL/GenBank/DDBJ whole genome shotgun (WGS) entry which is preliminary data.</text>
</comment>
<keyword evidence="9 11" id="KW-0299">Galactose metabolism</keyword>
<name>A0A9W4TN34_9PROT</name>
<dbReference type="RefSeq" id="WP_271788649.1">
    <property type="nucleotide sequence ID" value="NZ_CAMXCL010000001.1"/>
</dbReference>
<dbReference type="PANTHER" id="PTHR10457">
    <property type="entry name" value="MEVALONATE KINASE/GALACTOKINASE"/>
    <property type="match status" value="1"/>
</dbReference>
<dbReference type="FunFam" id="3.30.70.890:FF:000001">
    <property type="entry name" value="Galactokinase"/>
    <property type="match status" value="1"/>
</dbReference>
<dbReference type="Proteomes" id="UP001154259">
    <property type="component" value="Unassembled WGS sequence"/>
</dbReference>
<evidence type="ECO:0000259" key="13">
    <source>
        <dbReference type="Pfam" id="PF00288"/>
    </source>
</evidence>
<evidence type="ECO:0000259" key="15">
    <source>
        <dbReference type="Pfam" id="PF10509"/>
    </source>
</evidence>
<keyword evidence="19" id="KW-1185">Reference proteome</keyword>
<comment type="catalytic activity">
    <reaction evidence="11">
        <text>alpha-D-galactose + ATP = alpha-D-galactose 1-phosphate + ADP + H(+)</text>
        <dbReference type="Rhea" id="RHEA:13553"/>
        <dbReference type="ChEBI" id="CHEBI:15378"/>
        <dbReference type="ChEBI" id="CHEBI:28061"/>
        <dbReference type="ChEBI" id="CHEBI:30616"/>
        <dbReference type="ChEBI" id="CHEBI:58336"/>
        <dbReference type="ChEBI" id="CHEBI:456216"/>
        <dbReference type="EC" id="2.7.1.6"/>
    </reaction>
</comment>
<feature type="binding site" evidence="11">
    <location>
        <position position="161"/>
    </location>
    <ligand>
        <name>Mg(2+)</name>
        <dbReference type="ChEBI" id="CHEBI:18420"/>
    </ligand>
</feature>
<dbReference type="GO" id="GO:0000287">
    <property type="term" value="F:magnesium ion binding"/>
    <property type="evidence" value="ECO:0007669"/>
    <property type="project" value="UniProtKB-UniRule"/>
</dbReference>
<protein>
    <recommendedName>
        <fullName evidence="11 12">Galactokinase</fullName>
        <ecNumber evidence="11 12">2.7.1.6</ecNumber>
    </recommendedName>
    <alternativeName>
        <fullName evidence="11">Galactose kinase</fullName>
    </alternativeName>
</protein>
<dbReference type="Pfam" id="PF08544">
    <property type="entry name" value="GHMP_kinases_C"/>
    <property type="match status" value="1"/>
</dbReference>
<dbReference type="PROSITE" id="PS00106">
    <property type="entry name" value="GALACTOKINASE"/>
    <property type="match status" value="1"/>
</dbReference>
<dbReference type="PIRSF" id="PIRSF000530">
    <property type="entry name" value="Galactokinase"/>
    <property type="match status" value="1"/>
</dbReference>
<evidence type="ECO:0000256" key="5">
    <source>
        <dbReference type="ARBA" id="ARBA00022741"/>
    </source>
</evidence>
<dbReference type="InterPro" id="IPR006204">
    <property type="entry name" value="GHMP_kinase_N_dom"/>
</dbReference>
<feature type="domain" description="GHMP kinase N-terminal" evidence="13">
    <location>
        <begin position="93"/>
        <end position="180"/>
    </location>
</feature>
<keyword evidence="2 11" id="KW-0963">Cytoplasm</keyword>
<feature type="binding site" evidence="11">
    <location>
        <begin position="35"/>
        <end position="38"/>
    </location>
    <ligand>
        <name>substrate</name>
    </ligand>
</feature>
<organism evidence="17 18">
    <name type="scientific">Commensalibacter communis</name>
    <dbReference type="NCBI Taxonomy" id="2972786"/>
    <lineage>
        <taxon>Bacteria</taxon>
        <taxon>Pseudomonadati</taxon>
        <taxon>Pseudomonadota</taxon>
        <taxon>Alphaproteobacteria</taxon>
        <taxon>Acetobacterales</taxon>
        <taxon>Acetobacteraceae</taxon>
    </lineage>
</organism>
<reference evidence="17" key="1">
    <citation type="submission" date="2022-10" db="EMBL/GenBank/DDBJ databases">
        <authorList>
            <person name="Botero Cardona J."/>
        </authorList>
    </citation>
    <scope>NUCLEOTIDE SEQUENCE</scope>
    <source>
        <strain evidence="17">LMG 31819</strain>
        <strain evidence="16">R-53529</strain>
    </source>
</reference>
<keyword evidence="7 11" id="KW-0067">ATP-binding</keyword>
<dbReference type="EMBL" id="CAMXCS010000001">
    <property type="protein sequence ID" value="CAI3925356.1"/>
    <property type="molecule type" value="Genomic_DNA"/>
</dbReference>
<feature type="binding site" evidence="11">
    <location>
        <position position="222"/>
    </location>
    <ligand>
        <name>substrate</name>
    </ligand>
</feature>
<feature type="site" description="Transition state stabilizer" evidence="11">
    <location>
        <position position="29"/>
    </location>
</feature>
<dbReference type="HAMAP" id="MF_00246">
    <property type="entry name" value="Galactokinase"/>
    <property type="match status" value="1"/>
</dbReference>
<dbReference type="InterPro" id="IPR000705">
    <property type="entry name" value="Galactokinase"/>
</dbReference>
<dbReference type="InterPro" id="IPR019539">
    <property type="entry name" value="GalKase_N"/>
</dbReference>
<evidence type="ECO:0000256" key="11">
    <source>
        <dbReference type="HAMAP-Rule" id="MF_00246"/>
    </source>
</evidence>
<evidence type="ECO:0000256" key="4">
    <source>
        <dbReference type="ARBA" id="ARBA00022723"/>
    </source>
</evidence>
<dbReference type="InterPro" id="IPR036554">
    <property type="entry name" value="GHMP_kinase_C_sf"/>
</dbReference>
<evidence type="ECO:0000259" key="14">
    <source>
        <dbReference type="Pfam" id="PF08544"/>
    </source>
</evidence>
<keyword evidence="10 11" id="KW-0119">Carbohydrate metabolism</keyword>
<comment type="caution">
    <text evidence="11">Lacks conserved residue(s) required for the propagation of feature annotation.</text>
</comment>
<proteinExistence type="inferred from homology"/>
<evidence type="ECO:0000256" key="3">
    <source>
        <dbReference type="ARBA" id="ARBA00022679"/>
    </source>
</evidence>
<keyword evidence="5 11" id="KW-0547">Nucleotide-binding</keyword>
<dbReference type="AlphaFoldDB" id="A0A9W4TN34"/>
<dbReference type="NCBIfam" id="NF003705">
    <property type="entry name" value="PRK05322.1"/>
    <property type="match status" value="1"/>
</dbReference>
<dbReference type="GO" id="GO:0005829">
    <property type="term" value="C:cytosol"/>
    <property type="evidence" value="ECO:0007669"/>
    <property type="project" value="TreeGrafter"/>
</dbReference>
<dbReference type="Gene3D" id="3.30.70.890">
    <property type="entry name" value="GHMP kinase, C-terminal domain"/>
    <property type="match status" value="1"/>
</dbReference>
<feature type="domain" description="Galactokinase N-terminal" evidence="15">
    <location>
        <begin position="12"/>
        <end position="59"/>
    </location>
</feature>
<dbReference type="PRINTS" id="PR00959">
    <property type="entry name" value="MEVGALKINASE"/>
</dbReference>
<dbReference type="InterPro" id="IPR013750">
    <property type="entry name" value="GHMP_kinase_C_dom"/>
</dbReference>
<feature type="binding site" evidence="11">
    <location>
        <position position="129"/>
    </location>
    <ligand>
        <name>Mg(2+)</name>
        <dbReference type="ChEBI" id="CHEBI:18420"/>
    </ligand>
</feature>
<evidence type="ECO:0000313" key="19">
    <source>
        <dbReference type="Proteomes" id="UP001154259"/>
    </source>
</evidence>
<dbReference type="EMBL" id="CAMXCM010000001">
    <property type="protein sequence ID" value="CAI3935451.1"/>
    <property type="molecule type" value="Genomic_DNA"/>
</dbReference>
<sequence length="383" mass="42217">MQKMIKEIQLLFGKKYGYSAGLIVQAPGRVNLIGEHTDYNDGFVLPCAINYNTLIASRPRTDYQVNMIAADFDGKDSFELNKPITQSENSWANYVRGVFKYIQEIHPDFTGVDLVIHGNVPLGAGLSSSAALEVSVATTLKTLYNLTIDPKELAKICQRAENQFVGMNCGIMDQFISTLGEKDHALLIDCRSLETKSIPIPSDLSVVIINSNVKHGLVDSEYNLRRQQCEEAANILNVQKLRDATIELLEQQKENMNDVVYRRARHIITENARTLEAATALSENNITRMAELMQESHHSMKDDFEITAPAVDALVDIVKAVLGDKGGVRMTGGGFGGCVVALAPTEMVDDIRQAVEKEYQAQTGLKESFYLCHATNGAGSVNQ</sequence>
<keyword evidence="4 11" id="KW-0479">Metal-binding</keyword>
<feature type="binding site" evidence="11">
    <location>
        <begin position="123"/>
        <end position="129"/>
    </location>
    <ligand>
        <name>ATP</name>
        <dbReference type="ChEBI" id="CHEBI:30616"/>
    </ligand>
</feature>
<dbReference type="InterPro" id="IPR020568">
    <property type="entry name" value="Ribosomal_Su5_D2-typ_SF"/>
</dbReference>
<dbReference type="InterPro" id="IPR019741">
    <property type="entry name" value="Galactokinase_CS"/>
</dbReference>
<evidence type="ECO:0000256" key="9">
    <source>
        <dbReference type="ARBA" id="ARBA00023144"/>
    </source>
</evidence>
<dbReference type="GO" id="GO:0004335">
    <property type="term" value="F:galactokinase activity"/>
    <property type="evidence" value="ECO:0007669"/>
    <property type="project" value="UniProtKB-UniRule"/>
</dbReference>
<dbReference type="PROSITE" id="PS00627">
    <property type="entry name" value="GHMP_KINASES_ATP"/>
    <property type="match status" value="1"/>
</dbReference>
<evidence type="ECO:0000313" key="16">
    <source>
        <dbReference type="EMBL" id="CAI3925356.1"/>
    </source>
</evidence>
<dbReference type="EC" id="2.7.1.6" evidence="11 12"/>
<gene>
    <name evidence="11" type="primary">galK</name>
    <name evidence="16" type="ORF">R53529_LOCUS193</name>
    <name evidence="17" type="ORF">R53530_LOCUS908</name>
</gene>
<dbReference type="PANTHER" id="PTHR10457:SF7">
    <property type="entry name" value="GALACTOKINASE-RELATED"/>
    <property type="match status" value="1"/>
</dbReference>
<evidence type="ECO:0000256" key="12">
    <source>
        <dbReference type="NCBIfam" id="TIGR00131"/>
    </source>
</evidence>
<keyword evidence="8 11" id="KW-0460">Magnesium</keyword>
<dbReference type="InterPro" id="IPR006203">
    <property type="entry name" value="GHMP_knse_ATP-bd_CS"/>
</dbReference>
<keyword evidence="3 11" id="KW-0808">Transferase</keyword>
<dbReference type="FunFam" id="3.30.230.10:FF:000017">
    <property type="entry name" value="Galactokinase"/>
    <property type="match status" value="1"/>
</dbReference>
<keyword evidence="6 11" id="KW-0418">Kinase</keyword>
<comment type="pathway">
    <text evidence="11">Carbohydrate metabolism; galactose metabolism.</text>
</comment>
<dbReference type="NCBIfam" id="NF003472">
    <property type="entry name" value="PRK05101.1"/>
    <property type="match status" value="1"/>
</dbReference>
<feature type="active site" description="Proton acceptor" evidence="11">
    <location>
        <position position="173"/>
    </location>
</feature>
<evidence type="ECO:0000256" key="7">
    <source>
        <dbReference type="ARBA" id="ARBA00022840"/>
    </source>
</evidence>
<dbReference type="SUPFAM" id="SSF55060">
    <property type="entry name" value="GHMP Kinase, C-terminal domain"/>
    <property type="match status" value="1"/>
</dbReference>
<evidence type="ECO:0000256" key="6">
    <source>
        <dbReference type="ARBA" id="ARBA00022777"/>
    </source>
</evidence>
<evidence type="ECO:0000256" key="8">
    <source>
        <dbReference type="ARBA" id="ARBA00022842"/>
    </source>
</evidence>
<comment type="subcellular location">
    <subcellularLocation>
        <location evidence="11">Cytoplasm</location>
    </subcellularLocation>
</comment>
<evidence type="ECO:0000256" key="1">
    <source>
        <dbReference type="ARBA" id="ARBA00006566"/>
    </source>
</evidence>
<dbReference type="SUPFAM" id="SSF54211">
    <property type="entry name" value="Ribosomal protein S5 domain 2-like"/>
    <property type="match status" value="1"/>
</dbReference>
<dbReference type="InterPro" id="IPR006206">
    <property type="entry name" value="Mevalonate/galactokinase"/>
</dbReference>
<feature type="domain" description="GHMP kinase C-terminal" evidence="14">
    <location>
        <begin position="278"/>
        <end position="359"/>
    </location>
</feature>
<dbReference type="InterPro" id="IPR022963">
    <property type="entry name" value="Galactokinase_bac"/>
</dbReference>
<dbReference type="InterPro" id="IPR014721">
    <property type="entry name" value="Ribsml_uS5_D2-typ_fold_subgr"/>
</dbReference>
<dbReference type="Proteomes" id="UP001154255">
    <property type="component" value="Unassembled WGS sequence"/>
</dbReference>
<dbReference type="NCBIfam" id="TIGR00131">
    <property type="entry name" value="gal_kin"/>
    <property type="match status" value="1"/>
</dbReference>
<evidence type="ECO:0000313" key="17">
    <source>
        <dbReference type="EMBL" id="CAI3935451.1"/>
    </source>
</evidence>
<comment type="function">
    <text evidence="11">Catalyzes the transfer of the gamma-phosphate of ATP to D-galactose to form alpha-D-galactose-1-phosphate (Gal-1-P).</text>
</comment>
<dbReference type="GO" id="GO:0006012">
    <property type="term" value="P:galactose metabolic process"/>
    <property type="evidence" value="ECO:0007669"/>
    <property type="project" value="UniProtKB-UniRule"/>
</dbReference>